<dbReference type="OrthoDB" id="407298at2759"/>
<dbReference type="Gene3D" id="3.10.450.60">
    <property type="match status" value="1"/>
</dbReference>
<evidence type="ECO:0000259" key="19">
    <source>
        <dbReference type="PROSITE" id="PS51393"/>
    </source>
</evidence>
<dbReference type="Proteomes" id="UP000235220">
    <property type="component" value="Chromosome 4"/>
</dbReference>
<dbReference type="GO" id="GO:0034440">
    <property type="term" value="P:lipid oxidation"/>
    <property type="evidence" value="ECO:0000318"/>
    <property type="project" value="GO_Central"/>
</dbReference>
<dbReference type="FunFam" id="3.10.450.60:FF:000002">
    <property type="entry name" value="Lipoxygenase"/>
    <property type="match status" value="1"/>
</dbReference>
<dbReference type="UniPathway" id="UPA00382"/>
<evidence type="ECO:0000256" key="13">
    <source>
        <dbReference type="ARBA" id="ARBA00023160"/>
    </source>
</evidence>
<proteinExistence type="inferred from homology"/>
<comment type="function">
    <text evidence="16">Plant lipoxygenase may be involved in a number of diverse aspects of plant physiology including growth and development, pest resistance, and senescence or responses to wounding.</text>
</comment>
<name>A0A2I4GWP7_JUGRE</name>
<dbReference type="GO" id="GO:0005506">
    <property type="term" value="F:iron ion binding"/>
    <property type="evidence" value="ECO:0007669"/>
    <property type="project" value="UniProtKB-ARBA"/>
</dbReference>
<keyword evidence="13 16" id="KW-0275">Fatty acid biosynthesis</keyword>
<sequence length="915" mass="103658">MSAFIVGDCQLFITPFTRSLPLSHSLHHTIFRPTRMKILQLRKQLGVIRSGTSATAAQYTVNSRPPVKTDHVDQKLVALSVTALVTIRNNEMGNLMEMMPRLMLNASNPKQLGGVVLQLVSSTQIDPRTMKPKMSKEAILDWSMKALTAGGETSTYRIDFMVESDFGVPGAITVCNKYQKEFFLESVAIEGVVHELVCNSWVQPEKVYAGKRIFFSNKAYLPWETPAGLKELRDEELRELQGDGKGLRIPSNRVYDYDVYNDLGDPDQGIEYVRPTLGGQKNPHPRRCRTGRPPTDTDINQESRLNASQSVYVPRDEALEKGKRDAFNLGKLKGILRNIIPSLTVAESDDVFKGFSDLNGLYKERTLHEMKPRDGSREKKIKRSFPKILRKVQDSVEEFFKFDPPQIISRDTSCWLRDDEFSRQALAGINPLSIEILKDFPPKSKLDPSVYGAQESALREEHIEGHLNGMSVQQAMEENKLFILDYHDMYLPFLNQINSLEDRKAYATRTIFFLTPMGTLKPIAIELSLPAVDPNSSPNQVLTPPVDATTHWLWQLGKAHVCSNDSGVHQLVHHWLRTHACMEPLIIAAHRQLSVMHPIYKLLDPHMRYTMKINAMARETLINAGGIIETNFTAGKYCMQISCAAYGNWWRFDKENLPADLIRRGVAVPDQTQAHGLRLLIEDYPYATDGLLIWSAIEDLVQTYVGYYYKDANAVCSDLELQTWYNESINVGHADLRHASWWPKLSTPDDLTSIITTIIWLASAQHAALNFGQYPYGGYVPTRPPLMRQLIPKENDPEYKLFVSDPQGYFLSSLPSWSQTTKYMAVIDIISSHSPDEEYIGVRKDLSTWSGDTEIVEAFYRFSMEIRRIEKEIEKKNSDINLRNRFGAGISPYELLMPSSGPGVTCRGVPNSITV</sequence>
<comment type="caution">
    <text evidence="14">Lacks conserved residue(s) required for the propagation of feature annotation.</text>
</comment>
<dbReference type="PANTHER" id="PTHR11771">
    <property type="entry name" value="LIPOXYGENASE"/>
    <property type="match status" value="1"/>
</dbReference>
<dbReference type="InterPro" id="IPR001024">
    <property type="entry name" value="PLAT/LH2_dom"/>
</dbReference>
<comment type="cofactor">
    <cofactor evidence="1 15">
        <name>Fe cation</name>
        <dbReference type="ChEBI" id="CHEBI:24875"/>
    </cofactor>
</comment>
<keyword evidence="9 15" id="KW-0223">Dioxygenase</keyword>
<evidence type="ECO:0000256" key="17">
    <source>
        <dbReference type="SAM" id="MobiDB-lite"/>
    </source>
</evidence>
<keyword evidence="7 16" id="KW-0925">Oxylipin biosynthesis</keyword>
<dbReference type="SUPFAM" id="SSF49723">
    <property type="entry name" value="Lipase/lipooxygenase domain (PLAT/LH2 domain)"/>
    <property type="match status" value="1"/>
</dbReference>
<dbReference type="PROSITE" id="PS00081">
    <property type="entry name" value="LIPOXYGENASE_2"/>
    <property type="match status" value="1"/>
</dbReference>
<feature type="domain" description="PLAT" evidence="18">
    <location>
        <begin position="98"/>
        <end position="216"/>
    </location>
</feature>
<keyword evidence="20" id="KW-1185">Reference proteome</keyword>
<dbReference type="GeneID" id="109011523"/>
<evidence type="ECO:0000256" key="6">
    <source>
        <dbReference type="ARBA" id="ARBA00022723"/>
    </source>
</evidence>
<dbReference type="GO" id="GO:0031408">
    <property type="term" value="P:oxylipin biosynthetic process"/>
    <property type="evidence" value="ECO:0007669"/>
    <property type="project" value="UniProtKB-UniRule"/>
</dbReference>
<dbReference type="InterPro" id="IPR027433">
    <property type="entry name" value="Lipoxygenase_dom_3"/>
</dbReference>
<evidence type="ECO:0000256" key="7">
    <source>
        <dbReference type="ARBA" id="ARBA00022767"/>
    </source>
</evidence>
<dbReference type="InterPro" id="IPR000907">
    <property type="entry name" value="LipOase"/>
</dbReference>
<comment type="similarity">
    <text evidence="3 15">Belongs to the lipoxygenase family.</text>
</comment>
<dbReference type="RefSeq" id="XP_018848319.2">
    <property type="nucleotide sequence ID" value="XM_018992774.2"/>
</dbReference>
<evidence type="ECO:0000256" key="9">
    <source>
        <dbReference type="ARBA" id="ARBA00022964"/>
    </source>
</evidence>
<dbReference type="InterPro" id="IPR020834">
    <property type="entry name" value="LipOase_CS"/>
</dbReference>
<dbReference type="SMART" id="SM00308">
    <property type="entry name" value="LH2"/>
    <property type="match status" value="1"/>
</dbReference>
<dbReference type="PROSITE" id="PS00711">
    <property type="entry name" value="LIPOXYGENASE_1"/>
    <property type="match status" value="1"/>
</dbReference>
<dbReference type="GO" id="GO:0006633">
    <property type="term" value="P:fatty acid biosynthetic process"/>
    <property type="evidence" value="ECO:0007669"/>
    <property type="project" value="UniProtKB-KW"/>
</dbReference>
<dbReference type="EC" id="1.13.11.-" evidence="16"/>
<dbReference type="AlphaFoldDB" id="A0A2I4GWP7"/>
<dbReference type="KEGG" id="jre:109011523"/>
<dbReference type="InterPro" id="IPR036226">
    <property type="entry name" value="LipOase_C_sf"/>
</dbReference>
<feature type="domain" description="Lipoxygenase" evidence="19">
    <location>
        <begin position="219"/>
        <end position="915"/>
    </location>
</feature>
<dbReference type="Gene3D" id="4.10.372.10">
    <property type="entry name" value="Lipoxygenase-1, Domain 3"/>
    <property type="match status" value="1"/>
</dbReference>
<reference evidence="21" key="1">
    <citation type="submission" date="2025-08" db="UniProtKB">
        <authorList>
            <consortium name="RefSeq"/>
        </authorList>
    </citation>
    <scope>IDENTIFICATION</scope>
    <source>
        <tissue evidence="21">Leaves</tissue>
    </source>
</reference>
<dbReference type="Gene3D" id="4.10.375.10">
    <property type="entry name" value="Lipoxygenase-1, Domain 2"/>
    <property type="match status" value="1"/>
</dbReference>
<evidence type="ECO:0000256" key="5">
    <source>
        <dbReference type="ARBA" id="ARBA00022516"/>
    </source>
</evidence>
<dbReference type="PROSITE" id="PS51393">
    <property type="entry name" value="LIPOXYGENASE_3"/>
    <property type="match status" value="1"/>
</dbReference>
<evidence type="ECO:0000256" key="4">
    <source>
        <dbReference type="ARBA" id="ARBA00022490"/>
    </source>
</evidence>
<dbReference type="InterPro" id="IPR020833">
    <property type="entry name" value="LipOase_Fe_BS"/>
</dbReference>
<evidence type="ECO:0000256" key="14">
    <source>
        <dbReference type="PROSITE-ProRule" id="PRU00152"/>
    </source>
</evidence>
<dbReference type="Pfam" id="PF01477">
    <property type="entry name" value="PLAT"/>
    <property type="match status" value="1"/>
</dbReference>
<evidence type="ECO:0000256" key="12">
    <source>
        <dbReference type="ARBA" id="ARBA00023098"/>
    </source>
</evidence>
<dbReference type="InterPro" id="IPR013819">
    <property type="entry name" value="LipOase_C"/>
</dbReference>
<keyword evidence="4" id="KW-0963">Cytoplasm</keyword>
<keyword evidence="11 15" id="KW-0408">Iron</keyword>
<keyword evidence="12" id="KW-0443">Lipid metabolism</keyword>
<dbReference type="Gene3D" id="1.20.245.10">
    <property type="entry name" value="Lipoxygenase-1, Domain 5"/>
    <property type="match status" value="1"/>
</dbReference>
<dbReference type="PRINTS" id="PR00468">
    <property type="entry name" value="PLTLPOXGNASE"/>
</dbReference>
<evidence type="ECO:0000256" key="16">
    <source>
        <dbReference type="RuleBase" id="RU003975"/>
    </source>
</evidence>
<dbReference type="Pfam" id="PF00305">
    <property type="entry name" value="Lipoxygenase"/>
    <property type="match status" value="1"/>
</dbReference>
<keyword evidence="6 15" id="KW-0479">Metal-binding</keyword>
<keyword evidence="8" id="KW-0276">Fatty acid metabolism</keyword>
<dbReference type="PROSITE" id="PS50095">
    <property type="entry name" value="PLAT"/>
    <property type="match status" value="1"/>
</dbReference>
<evidence type="ECO:0000313" key="20">
    <source>
        <dbReference type="Proteomes" id="UP000235220"/>
    </source>
</evidence>
<keyword evidence="5 16" id="KW-0444">Lipid biosynthesis</keyword>
<protein>
    <recommendedName>
        <fullName evidence="16">Lipoxygenase</fullName>
        <ecNumber evidence="16">1.13.11.-</ecNumber>
    </recommendedName>
</protein>
<dbReference type="STRING" id="51240.A0A2I4GWP7"/>
<evidence type="ECO:0000256" key="11">
    <source>
        <dbReference type="ARBA" id="ARBA00023004"/>
    </source>
</evidence>
<dbReference type="Gene3D" id="2.60.60.20">
    <property type="entry name" value="PLAT/LH2 domain"/>
    <property type="match status" value="1"/>
</dbReference>
<dbReference type="GO" id="GO:0005737">
    <property type="term" value="C:cytoplasm"/>
    <property type="evidence" value="ECO:0007669"/>
    <property type="project" value="UniProtKB-SubCell"/>
</dbReference>
<feature type="region of interest" description="Disordered" evidence="17">
    <location>
        <begin position="274"/>
        <end position="300"/>
    </location>
</feature>
<gene>
    <name evidence="21" type="primary">LOC109011523</name>
</gene>
<dbReference type="PRINTS" id="PR00087">
    <property type="entry name" value="LIPOXYGENASE"/>
</dbReference>
<dbReference type="FunFam" id="1.20.245.10:FF:000002">
    <property type="entry name" value="Lipoxygenase"/>
    <property type="match status" value="1"/>
</dbReference>
<dbReference type="InterPro" id="IPR036392">
    <property type="entry name" value="PLAT/LH2_dom_sf"/>
</dbReference>
<evidence type="ECO:0000256" key="3">
    <source>
        <dbReference type="ARBA" id="ARBA00009419"/>
    </source>
</evidence>
<dbReference type="InParanoid" id="A0A2I4GWP7"/>
<evidence type="ECO:0000256" key="15">
    <source>
        <dbReference type="RuleBase" id="RU003974"/>
    </source>
</evidence>
<evidence type="ECO:0000256" key="10">
    <source>
        <dbReference type="ARBA" id="ARBA00023002"/>
    </source>
</evidence>
<dbReference type="InterPro" id="IPR001246">
    <property type="entry name" value="LipOase_plant"/>
</dbReference>
<accession>A0A2I4GWP7</accession>
<evidence type="ECO:0000256" key="1">
    <source>
        <dbReference type="ARBA" id="ARBA00001962"/>
    </source>
</evidence>
<comment type="pathway">
    <text evidence="16">Lipid metabolism; oxylipin biosynthesis.</text>
</comment>
<evidence type="ECO:0000256" key="2">
    <source>
        <dbReference type="ARBA" id="ARBA00004496"/>
    </source>
</evidence>
<evidence type="ECO:0000313" key="21">
    <source>
        <dbReference type="RefSeq" id="XP_018848319.2"/>
    </source>
</evidence>
<evidence type="ECO:0000256" key="8">
    <source>
        <dbReference type="ARBA" id="ARBA00022832"/>
    </source>
</evidence>
<evidence type="ECO:0000259" key="18">
    <source>
        <dbReference type="PROSITE" id="PS50095"/>
    </source>
</evidence>
<dbReference type="GO" id="GO:0016702">
    <property type="term" value="F:oxidoreductase activity, acting on single donors with incorporation of molecular oxygen, incorporation of two atoms of oxygen"/>
    <property type="evidence" value="ECO:0000318"/>
    <property type="project" value="GO_Central"/>
</dbReference>
<dbReference type="SUPFAM" id="SSF48484">
    <property type="entry name" value="Lipoxigenase"/>
    <property type="match status" value="1"/>
</dbReference>
<organism evidence="20 21">
    <name type="scientific">Juglans regia</name>
    <name type="common">English walnut</name>
    <dbReference type="NCBI Taxonomy" id="51240"/>
    <lineage>
        <taxon>Eukaryota</taxon>
        <taxon>Viridiplantae</taxon>
        <taxon>Streptophyta</taxon>
        <taxon>Embryophyta</taxon>
        <taxon>Tracheophyta</taxon>
        <taxon>Spermatophyta</taxon>
        <taxon>Magnoliopsida</taxon>
        <taxon>eudicotyledons</taxon>
        <taxon>Gunneridae</taxon>
        <taxon>Pentapetalae</taxon>
        <taxon>rosids</taxon>
        <taxon>fabids</taxon>
        <taxon>Fagales</taxon>
        <taxon>Juglandaceae</taxon>
        <taxon>Juglans</taxon>
    </lineage>
</organism>
<comment type="subcellular location">
    <subcellularLocation>
        <location evidence="2">Cytoplasm</location>
    </subcellularLocation>
</comment>
<keyword evidence="10 15" id="KW-0560">Oxidoreductase</keyword>